<dbReference type="CDD" id="cd07043">
    <property type="entry name" value="STAS_anti-anti-sigma_factors"/>
    <property type="match status" value="1"/>
</dbReference>
<feature type="compositionally biased region" description="Low complexity" evidence="1">
    <location>
        <begin position="114"/>
        <end position="124"/>
    </location>
</feature>
<evidence type="ECO:0000256" key="1">
    <source>
        <dbReference type="SAM" id="MobiDB-lite"/>
    </source>
</evidence>
<name>A0A1T4T2I9_9ACTN</name>
<dbReference type="Pfam" id="PF01740">
    <property type="entry name" value="STAS"/>
    <property type="match status" value="1"/>
</dbReference>
<evidence type="ECO:0000259" key="2">
    <source>
        <dbReference type="PROSITE" id="PS50801"/>
    </source>
</evidence>
<reference evidence="3 4" key="1">
    <citation type="submission" date="2017-02" db="EMBL/GenBank/DDBJ databases">
        <authorList>
            <person name="Peterson S.W."/>
        </authorList>
    </citation>
    <scope>NUCLEOTIDE SEQUENCE [LARGE SCALE GENOMIC DNA]</scope>
    <source>
        <strain evidence="3 4">DSM 45154</strain>
    </source>
</reference>
<dbReference type="RefSeq" id="WP_078763589.1">
    <property type="nucleotide sequence ID" value="NZ_FUWS01000013.1"/>
</dbReference>
<keyword evidence="4" id="KW-1185">Reference proteome</keyword>
<accession>A0A1T4T2I9</accession>
<sequence length="139" mass="14852">MNPEDKALPVHRIGTAVVIEMPVEVDYYVRDAATEQALALLEERPERLVVDMSGCTFCDSSGLAILLRVRGPAEEAGVLLDVVVPHPTVRRVFELAGADFIFRLHTTLHEALASAPGAPSSPAPTCGSHVADTTRRGPA</sequence>
<dbReference type="EMBL" id="FUWS01000013">
    <property type="protein sequence ID" value="SKA34695.1"/>
    <property type="molecule type" value="Genomic_DNA"/>
</dbReference>
<feature type="region of interest" description="Disordered" evidence="1">
    <location>
        <begin position="114"/>
        <end position="139"/>
    </location>
</feature>
<dbReference type="STRING" id="1122192.SAMN02745673_04352"/>
<dbReference type="Proteomes" id="UP000190637">
    <property type="component" value="Unassembled WGS sequence"/>
</dbReference>
<protein>
    <submittedName>
        <fullName evidence="3">Anti-anti-sigma factor</fullName>
    </submittedName>
</protein>
<dbReference type="OrthoDB" id="9793697at2"/>
<evidence type="ECO:0000313" key="3">
    <source>
        <dbReference type="EMBL" id="SKA34695.1"/>
    </source>
</evidence>
<dbReference type="SUPFAM" id="SSF52091">
    <property type="entry name" value="SpoIIaa-like"/>
    <property type="match status" value="1"/>
</dbReference>
<dbReference type="InterPro" id="IPR036513">
    <property type="entry name" value="STAS_dom_sf"/>
</dbReference>
<dbReference type="AlphaFoldDB" id="A0A1T4T2I9"/>
<organism evidence="3 4">
    <name type="scientific">Marinactinospora thermotolerans DSM 45154</name>
    <dbReference type="NCBI Taxonomy" id="1122192"/>
    <lineage>
        <taxon>Bacteria</taxon>
        <taxon>Bacillati</taxon>
        <taxon>Actinomycetota</taxon>
        <taxon>Actinomycetes</taxon>
        <taxon>Streptosporangiales</taxon>
        <taxon>Nocardiopsidaceae</taxon>
        <taxon>Marinactinospora</taxon>
    </lineage>
</organism>
<dbReference type="InterPro" id="IPR002645">
    <property type="entry name" value="STAS_dom"/>
</dbReference>
<feature type="domain" description="STAS" evidence="2">
    <location>
        <begin position="6"/>
        <end position="115"/>
    </location>
</feature>
<gene>
    <name evidence="3" type="ORF">SAMN02745673_04352</name>
</gene>
<dbReference type="PROSITE" id="PS50801">
    <property type="entry name" value="STAS"/>
    <property type="match status" value="1"/>
</dbReference>
<evidence type="ECO:0000313" key="4">
    <source>
        <dbReference type="Proteomes" id="UP000190637"/>
    </source>
</evidence>
<dbReference type="Gene3D" id="3.30.750.24">
    <property type="entry name" value="STAS domain"/>
    <property type="match status" value="1"/>
</dbReference>
<dbReference type="PANTHER" id="PTHR33495">
    <property type="entry name" value="ANTI-SIGMA FACTOR ANTAGONIST TM_1081-RELATED-RELATED"/>
    <property type="match status" value="1"/>
</dbReference>
<proteinExistence type="predicted"/>
<dbReference type="GO" id="GO:0043856">
    <property type="term" value="F:anti-sigma factor antagonist activity"/>
    <property type="evidence" value="ECO:0007669"/>
    <property type="project" value="TreeGrafter"/>
</dbReference>
<dbReference type="PANTHER" id="PTHR33495:SF2">
    <property type="entry name" value="ANTI-SIGMA FACTOR ANTAGONIST TM_1081-RELATED"/>
    <property type="match status" value="1"/>
</dbReference>